<comment type="similarity">
    <text evidence="2">Belongs to the HEXIM family.</text>
</comment>
<feature type="region of interest" description="Disordered" evidence="9">
    <location>
        <begin position="1"/>
        <end position="113"/>
    </location>
</feature>
<feature type="compositionally biased region" description="Basic residues" evidence="9">
    <location>
        <begin position="77"/>
        <end position="92"/>
    </location>
</feature>
<dbReference type="Gene3D" id="6.10.250.2910">
    <property type="match status" value="1"/>
</dbReference>
<dbReference type="Pfam" id="PF15313">
    <property type="entry name" value="HEXIM"/>
    <property type="match status" value="1"/>
</dbReference>
<keyword evidence="10" id="KW-1185">Reference proteome</keyword>
<gene>
    <name evidence="11" type="primary">LOC106815097</name>
</gene>
<dbReference type="InterPro" id="IPR024872">
    <property type="entry name" value="HEXIM"/>
</dbReference>
<evidence type="ECO:0000256" key="6">
    <source>
        <dbReference type="ARBA" id="ARBA00023163"/>
    </source>
</evidence>
<evidence type="ECO:0000256" key="8">
    <source>
        <dbReference type="SAM" id="Coils"/>
    </source>
</evidence>
<feature type="region of interest" description="Disordered" evidence="9">
    <location>
        <begin position="132"/>
        <end position="160"/>
    </location>
</feature>
<keyword evidence="7" id="KW-0539">Nucleus</keyword>
<dbReference type="PANTHER" id="PTHR13469:SF8">
    <property type="entry name" value="HEXIM P-TEFB COMPLEX SUBUNIT 1"/>
    <property type="match status" value="1"/>
</dbReference>
<keyword evidence="3" id="KW-0678">Repressor</keyword>
<protein>
    <submittedName>
        <fullName evidence="11">Protein HEXIM-like</fullName>
    </submittedName>
</protein>
<sequence length="317" mass="35830">MFPVGGTDRGETDVHFVSRMTDLSKEGRADIEEAKMNESENISSLTITDIDIKSDMSDCDNGQDSRPSEDTEEPASKKRKHRRGKAAGGRKNKNFDRKRDESGDPSDSDNFVSCSQLGEMLPAAAVELQGDCQTPAVTRKRRRRRPLQQQVRPVPPMAPMNSTQFLIDDQDVSNCGLYRSFETPQHENGFVSPKMQSPLAGSPTGSDFNYEYDSPDNIDTVDFLQRDFENEYASVAEARLSDLSRDNLVRQILMLEEQCNNLSNCASALKSSTRDRQVDDVIGELLNEYRKLKRKNSILKEENRLLEEARKIEVRPL</sequence>
<dbReference type="PANTHER" id="PTHR13469">
    <property type="entry name" value="HEXAMETHYLENE BISACETAMIDE INDUCIBLE 1"/>
    <property type="match status" value="1"/>
</dbReference>
<feature type="compositionally biased region" description="Basic and acidic residues" evidence="9">
    <location>
        <begin position="93"/>
        <end position="102"/>
    </location>
</feature>
<reference evidence="11" key="1">
    <citation type="submission" date="2025-08" db="UniProtKB">
        <authorList>
            <consortium name="RefSeq"/>
        </authorList>
    </citation>
    <scope>IDENTIFICATION</scope>
</reference>
<dbReference type="Proteomes" id="UP000695022">
    <property type="component" value="Unplaced"/>
</dbReference>
<evidence type="ECO:0000313" key="10">
    <source>
        <dbReference type="Proteomes" id="UP000695022"/>
    </source>
</evidence>
<evidence type="ECO:0000256" key="9">
    <source>
        <dbReference type="SAM" id="MobiDB-lite"/>
    </source>
</evidence>
<evidence type="ECO:0000256" key="3">
    <source>
        <dbReference type="ARBA" id="ARBA00022491"/>
    </source>
</evidence>
<proteinExistence type="inferred from homology"/>
<evidence type="ECO:0000256" key="7">
    <source>
        <dbReference type="ARBA" id="ARBA00023242"/>
    </source>
</evidence>
<feature type="coiled-coil region" evidence="8">
    <location>
        <begin position="282"/>
        <end position="312"/>
    </location>
</feature>
<name>A0ABM1ES38_PRICU</name>
<feature type="compositionally biased region" description="Basic and acidic residues" evidence="9">
    <location>
        <begin position="8"/>
        <end position="38"/>
    </location>
</feature>
<dbReference type="PRINTS" id="PR02094">
    <property type="entry name" value="HEXIMFAMILY"/>
</dbReference>
<evidence type="ECO:0000256" key="4">
    <source>
        <dbReference type="ARBA" id="ARBA00023015"/>
    </source>
</evidence>
<keyword evidence="4" id="KW-0805">Transcription regulation</keyword>
<dbReference type="RefSeq" id="XP_014675009.1">
    <property type="nucleotide sequence ID" value="XM_014819523.1"/>
</dbReference>
<evidence type="ECO:0000256" key="2">
    <source>
        <dbReference type="ARBA" id="ARBA00008409"/>
    </source>
</evidence>
<keyword evidence="6" id="KW-0804">Transcription</keyword>
<accession>A0ABM1ES38</accession>
<evidence type="ECO:0000313" key="11">
    <source>
        <dbReference type="RefSeq" id="XP_014675009.1"/>
    </source>
</evidence>
<organism evidence="10 11">
    <name type="scientific">Priapulus caudatus</name>
    <name type="common">Priapulid worm</name>
    <dbReference type="NCBI Taxonomy" id="37621"/>
    <lineage>
        <taxon>Eukaryota</taxon>
        <taxon>Metazoa</taxon>
        <taxon>Ecdysozoa</taxon>
        <taxon>Scalidophora</taxon>
        <taxon>Priapulida</taxon>
        <taxon>Priapulimorpha</taxon>
        <taxon>Priapulimorphida</taxon>
        <taxon>Priapulidae</taxon>
        <taxon>Priapulus</taxon>
    </lineage>
</organism>
<dbReference type="GeneID" id="106815097"/>
<evidence type="ECO:0000256" key="1">
    <source>
        <dbReference type="ARBA" id="ARBA00004123"/>
    </source>
</evidence>
<comment type="subcellular location">
    <subcellularLocation>
        <location evidence="1">Nucleus</location>
    </subcellularLocation>
</comment>
<keyword evidence="5 8" id="KW-0175">Coiled coil</keyword>
<evidence type="ECO:0000256" key="5">
    <source>
        <dbReference type="ARBA" id="ARBA00023054"/>
    </source>
</evidence>